<feature type="domain" description="Glycosyltransferase subfamily 4-like N-terminal" evidence="1">
    <location>
        <begin position="25"/>
        <end position="183"/>
    </location>
</feature>
<dbReference type="Proteomes" id="UP000439780">
    <property type="component" value="Unassembled WGS sequence"/>
</dbReference>
<dbReference type="InterPro" id="IPR028098">
    <property type="entry name" value="Glyco_trans_4-like_N"/>
</dbReference>
<name>A0A845ADB0_9SPHN</name>
<evidence type="ECO:0000313" key="3">
    <source>
        <dbReference type="Proteomes" id="UP000439780"/>
    </source>
</evidence>
<dbReference type="Pfam" id="PF13692">
    <property type="entry name" value="Glyco_trans_1_4"/>
    <property type="match status" value="1"/>
</dbReference>
<keyword evidence="2" id="KW-0808">Transferase</keyword>
<dbReference type="RefSeq" id="WP_160751754.1">
    <property type="nucleotide sequence ID" value="NZ_WTYA01000001.1"/>
</dbReference>
<accession>A0A845ADB0</accession>
<dbReference type="Gene3D" id="3.40.50.2000">
    <property type="entry name" value="Glycogen Phosphorylase B"/>
    <property type="match status" value="2"/>
</dbReference>
<dbReference type="CDD" id="cd03814">
    <property type="entry name" value="GT4-like"/>
    <property type="match status" value="1"/>
</dbReference>
<proteinExistence type="predicted"/>
<keyword evidence="3" id="KW-1185">Reference proteome</keyword>
<protein>
    <submittedName>
        <fullName evidence="2">Glycosyltransferase</fullName>
    </submittedName>
</protein>
<dbReference type="AlphaFoldDB" id="A0A845ADB0"/>
<dbReference type="PANTHER" id="PTHR45947:SF3">
    <property type="entry name" value="SULFOQUINOVOSYL TRANSFERASE SQD2"/>
    <property type="match status" value="1"/>
</dbReference>
<dbReference type="EMBL" id="WTYA01000001">
    <property type="protein sequence ID" value="MXP27467.1"/>
    <property type="molecule type" value="Genomic_DNA"/>
</dbReference>
<gene>
    <name evidence="2" type="ORF">GRI58_01350</name>
</gene>
<sequence length="383" mass="42173">MDISRLRLALISGNYNMVRDGPTQALNRLVGYMLDHGAAVRVFAPTVENPQVEAVGEVISIPSFAIPGRSEYRIPIGLVGEAKREFEAFCPNIVHVASPDRASRQGAKWARDHGVPVLASVHTRFETYPQYYHLGFMEPVVEAWLRKLYRRCDALVAPSDGMVEVLHRQRMHREIGIWSRGVDRTIFNSTARDLEWRRSLGFADDEIAIGFLGRVVMEKGLPEFAETMNELTKRGVKHKVLVLGDGPARSWFAEKVPEAAFGGYLMGADLGRAVAGMDIFFNPSITETFGNVTLEAMACGVPVVAARATGATTLVRDGVTGQLVTPGDIPAYADAIAAYIDDPALRQKHGEAGEARSKEFSWEAINRSMAETYLRLVERRGGA</sequence>
<dbReference type="OrthoDB" id="5490290at2"/>
<reference evidence="2 3" key="1">
    <citation type="submission" date="2019-12" db="EMBL/GenBank/DDBJ databases">
        <title>Genomic-based taxomic classification of the family Erythrobacteraceae.</title>
        <authorList>
            <person name="Xu L."/>
        </authorList>
    </citation>
    <scope>NUCLEOTIDE SEQUENCE [LARGE SCALE GENOMIC DNA]</scope>
    <source>
        <strain evidence="2 3">KEMB 9005-328</strain>
    </source>
</reference>
<dbReference type="GO" id="GO:0016757">
    <property type="term" value="F:glycosyltransferase activity"/>
    <property type="evidence" value="ECO:0007669"/>
    <property type="project" value="TreeGrafter"/>
</dbReference>
<evidence type="ECO:0000259" key="1">
    <source>
        <dbReference type="Pfam" id="PF13439"/>
    </source>
</evidence>
<evidence type="ECO:0000313" key="2">
    <source>
        <dbReference type="EMBL" id="MXP27467.1"/>
    </source>
</evidence>
<dbReference type="InterPro" id="IPR050194">
    <property type="entry name" value="Glycosyltransferase_grp1"/>
</dbReference>
<comment type="caution">
    <text evidence="2">The sequence shown here is derived from an EMBL/GenBank/DDBJ whole genome shotgun (WGS) entry which is preliminary data.</text>
</comment>
<dbReference type="PANTHER" id="PTHR45947">
    <property type="entry name" value="SULFOQUINOVOSYL TRANSFERASE SQD2"/>
    <property type="match status" value="1"/>
</dbReference>
<dbReference type="Pfam" id="PF13439">
    <property type="entry name" value="Glyco_transf_4"/>
    <property type="match status" value="1"/>
</dbReference>
<dbReference type="SUPFAM" id="SSF53756">
    <property type="entry name" value="UDP-Glycosyltransferase/glycogen phosphorylase"/>
    <property type="match status" value="1"/>
</dbReference>
<organism evidence="2 3">
    <name type="scientific">Qipengyuania algicida</name>
    <dbReference type="NCBI Taxonomy" id="1836209"/>
    <lineage>
        <taxon>Bacteria</taxon>
        <taxon>Pseudomonadati</taxon>
        <taxon>Pseudomonadota</taxon>
        <taxon>Alphaproteobacteria</taxon>
        <taxon>Sphingomonadales</taxon>
        <taxon>Erythrobacteraceae</taxon>
        <taxon>Qipengyuania</taxon>
    </lineage>
</organism>